<feature type="transmembrane region" description="Helical" evidence="2">
    <location>
        <begin position="240"/>
        <end position="258"/>
    </location>
</feature>
<organism evidence="3 4">
    <name type="scientific">Actinophytocola xanthii</name>
    <dbReference type="NCBI Taxonomy" id="1912961"/>
    <lineage>
        <taxon>Bacteria</taxon>
        <taxon>Bacillati</taxon>
        <taxon>Actinomycetota</taxon>
        <taxon>Actinomycetes</taxon>
        <taxon>Pseudonocardiales</taxon>
        <taxon>Pseudonocardiaceae</taxon>
    </lineage>
</organism>
<evidence type="ECO:0000256" key="1">
    <source>
        <dbReference type="SAM" id="MobiDB-lite"/>
    </source>
</evidence>
<keyword evidence="2" id="KW-1133">Transmembrane helix</keyword>
<evidence type="ECO:0000313" key="4">
    <source>
        <dbReference type="Proteomes" id="UP000185596"/>
    </source>
</evidence>
<keyword evidence="4" id="KW-1185">Reference proteome</keyword>
<reference evidence="3 4" key="1">
    <citation type="submission" date="2016-12" db="EMBL/GenBank/DDBJ databases">
        <title>The draft genome sequence of Actinophytocola sp. 11-183.</title>
        <authorList>
            <person name="Wang W."/>
            <person name="Yuan L."/>
        </authorList>
    </citation>
    <scope>NUCLEOTIDE SEQUENCE [LARGE SCALE GENOMIC DNA]</scope>
    <source>
        <strain evidence="3 4">11-183</strain>
    </source>
</reference>
<dbReference type="Proteomes" id="UP000185596">
    <property type="component" value="Unassembled WGS sequence"/>
</dbReference>
<comment type="caution">
    <text evidence="3">The sequence shown here is derived from an EMBL/GenBank/DDBJ whole genome shotgun (WGS) entry which is preliminary data.</text>
</comment>
<feature type="transmembrane region" description="Helical" evidence="2">
    <location>
        <begin position="449"/>
        <end position="470"/>
    </location>
</feature>
<dbReference type="RefSeq" id="WP_075129492.1">
    <property type="nucleotide sequence ID" value="NZ_MSIE01000076.1"/>
</dbReference>
<dbReference type="EMBL" id="MSIE01000076">
    <property type="protein sequence ID" value="OLF10384.1"/>
    <property type="molecule type" value="Genomic_DNA"/>
</dbReference>
<dbReference type="AlphaFoldDB" id="A0A1Q8C7P7"/>
<protein>
    <submittedName>
        <fullName evidence="3">Uncharacterized protein</fullName>
    </submittedName>
</protein>
<feature type="region of interest" description="Disordered" evidence="1">
    <location>
        <begin position="1"/>
        <end position="20"/>
    </location>
</feature>
<proteinExistence type="predicted"/>
<accession>A0A1Q8C7P7</accession>
<dbReference type="OrthoDB" id="4501073at2"/>
<gene>
    <name evidence="3" type="ORF">BU204_31790</name>
</gene>
<feature type="transmembrane region" description="Helical" evidence="2">
    <location>
        <begin position="264"/>
        <end position="286"/>
    </location>
</feature>
<evidence type="ECO:0000256" key="2">
    <source>
        <dbReference type="SAM" id="Phobius"/>
    </source>
</evidence>
<dbReference type="STRING" id="1912961.BU204_31790"/>
<keyword evidence="2" id="KW-0812">Transmembrane</keyword>
<name>A0A1Q8C7P7_9PSEU</name>
<feature type="transmembrane region" description="Helical" evidence="2">
    <location>
        <begin position="418"/>
        <end position="437"/>
    </location>
</feature>
<keyword evidence="2" id="KW-0472">Membrane</keyword>
<sequence length="742" mass="83763">MTEDRSATEPGVENTARDNAKVDNQIGVVEGDAVFHKHETIYQVAGDDSAERKYRVALNHLDGGIPRVAEELIGQALDAGFETTEVAYYYALSVLSHRPVNQLGPPELDKLERAVLTAQRFDPDEWTDALDVVKDQARRALALAEETGTRSGDPDALVDIQAVPWARQEEIFRHLDMLRDGITQDQIDRLNAQNVAAGRLKDNRTERAWKYFHSDPTRPQPASPIPLEHGRVRSVARIRAVLGAAGAVLALGASVATADGVGFLVLPVVLVLLGATMAVLFASVVYTPGIRRRMKADHDDLPKPLNRYDRSYKALPEPYKRANEIRRRIGYYFSSGYISLRYFSPDRPATLNTEKWRADTAETQAALYARLVRLYAYRAVPPPTLNWLIRWHARQTFERWRADTLVDPGTTLRPEKSAVLGLACGWAVAGIGAIVLVDAARRVAPAPTALSIVALVAGCVACVNLATALAHRRAMAREHVELDQLFADELREYERWRERLCDRPTDIEMATWLENDKNYLKSRAITQCRLNNRDVIAHIVLTEGKRRAKRARVANGPFRYAEYVVLVFLLTENGVREVEFDLDFETGTIYHERRTSFGYDALASVNVIEFGYTSDKEGQEHIVYRGSEVLRTDRRSLVLRRLLRLSLVHQQDIEIVVNNVDGELGESADEDQSYLDKVELDASGVMVALHILEAIAAEGRKWVAWERDLRERRWRDWQRSRMSREALPPAAEHLRIEASKRS</sequence>
<evidence type="ECO:0000313" key="3">
    <source>
        <dbReference type="EMBL" id="OLF10384.1"/>
    </source>
</evidence>